<evidence type="ECO:0000313" key="2">
    <source>
        <dbReference type="Proteomes" id="UP000054270"/>
    </source>
</evidence>
<keyword evidence="2" id="KW-1185">Reference proteome</keyword>
<name>A0A0D2MXW8_HYPSF</name>
<dbReference type="AlphaFoldDB" id="A0A0D2MXW8"/>
<evidence type="ECO:0000313" key="1">
    <source>
        <dbReference type="EMBL" id="KJA28943.1"/>
    </source>
</evidence>
<organism evidence="1 2">
    <name type="scientific">Hypholoma sublateritium (strain FD-334 SS-4)</name>
    <dbReference type="NCBI Taxonomy" id="945553"/>
    <lineage>
        <taxon>Eukaryota</taxon>
        <taxon>Fungi</taxon>
        <taxon>Dikarya</taxon>
        <taxon>Basidiomycota</taxon>
        <taxon>Agaricomycotina</taxon>
        <taxon>Agaricomycetes</taxon>
        <taxon>Agaricomycetidae</taxon>
        <taxon>Agaricales</taxon>
        <taxon>Agaricineae</taxon>
        <taxon>Strophariaceae</taxon>
        <taxon>Hypholoma</taxon>
    </lineage>
</organism>
<accession>A0A0D2MXW8</accession>
<sequence length="564" mass="64250">MTKAKGSARSPKASHIHKPGRLALQRGVETLYPDLWLEIFSYTIDIDCDIQERIPWSNITDGTATSKISGRTLSSSNKSIDPSRPLRIISHVCRYWRSIMSDAPLLWSQVIDCGCTMPMWLSRVLIYAKDAPLVVRFSHLDRCRKTSRLDQRKMDKNLFLVLVTKNEFREFHGDFSVVQPSSETIAAFLERFRHRMPHLTTLSLNPGTKALTMELFNSSPLNLFQGTIPPKLTRATFTHGLFSNHPTSPWRNLTYLSISNFSLFEFLPLSLLQQTPVLEHLVMVIHDLPNLRGEAFFPARGRVKLPYLARIHVSGPLMASILLLGSLEPPLALTSLICRITECNSGSMAAEFATILHGVCTPDQKNAQSANTIRLDLSTLFPRIHVATNETGHKYHFSYEPLRIDDSFTFMAHFRPFFHSCSRLIVEAEELGIDLQDHYSTLLFDVLPWFDNVQMVALRETTYPLILPLLADGELPRLREVIMPSAISKELGYMDQLSNFLAGRMEYDRPVCTLNFPSTYGNHKNAKSKKKVKMLKKLFEVNIKFRKEVPWAAANLKDEGLWFV</sequence>
<dbReference type="Proteomes" id="UP000054270">
    <property type="component" value="Unassembled WGS sequence"/>
</dbReference>
<protein>
    <submittedName>
        <fullName evidence="1">Uncharacterized protein</fullName>
    </submittedName>
</protein>
<proteinExistence type="predicted"/>
<dbReference type="Gene3D" id="1.20.1280.50">
    <property type="match status" value="1"/>
</dbReference>
<dbReference type="OrthoDB" id="2874990at2759"/>
<reference evidence="2" key="1">
    <citation type="submission" date="2014-04" db="EMBL/GenBank/DDBJ databases">
        <title>Evolutionary Origins and Diversification of the Mycorrhizal Mutualists.</title>
        <authorList>
            <consortium name="DOE Joint Genome Institute"/>
            <consortium name="Mycorrhizal Genomics Consortium"/>
            <person name="Kohler A."/>
            <person name="Kuo A."/>
            <person name="Nagy L.G."/>
            <person name="Floudas D."/>
            <person name="Copeland A."/>
            <person name="Barry K.W."/>
            <person name="Cichocki N."/>
            <person name="Veneault-Fourrey C."/>
            <person name="LaButti K."/>
            <person name="Lindquist E.A."/>
            <person name="Lipzen A."/>
            <person name="Lundell T."/>
            <person name="Morin E."/>
            <person name="Murat C."/>
            <person name="Riley R."/>
            <person name="Ohm R."/>
            <person name="Sun H."/>
            <person name="Tunlid A."/>
            <person name="Henrissat B."/>
            <person name="Grigoriev I.V."/>
            <person name="Hibbett D.S."/>
            <person name="Martin F."/>
        </authorList>
    </citation>
    <scope>NUCLEOTIDE SEQUENCE [LARGE SCALE GENOMIC DNA]</scope>
    <source>
        <strain evidence="2">FD-334 SS-4</strain>
    </source>
</reference>
<gene>
    <name evidence="1" type="ORF">HYPSUDRAFT_33406</name>
</gene>
<dbReference type="EMBL" id="KN817520">
    <property type="protein sequence ID" value="KJA28943.1"/>
    <property type="molecule type" value="Genomic_DNA"/>
</dbReference>